<dbReference type="SUPFAM" id="SSF110997">
    <property type="entry name" value="Sporulation related repeat"/>
    <property type="match status" value="1"/>
</dbReference>
<feature type="signal peptide" evidence="2">
    <location>
        <begin position="1"/>
        <end position="25"/>
    </location>
</feature>
<evidence type="ECO:0000259" key="3">
    <source>
        <dbReference type="PROSITE" id="PS51724"/>
    </source>
</evidence>
<name>A0A078KNT1_9GAMM</name>
<dbReference type="OrthoDB" id="5643626at2"/>
<accession>A0A078KNT1</accession>
<dbReference type="EMBL" id="CCSB01000001">
    <property type="protein sequence ID" value="CDZ76010.1"/>
    <property type="molecule type" value="Genomic_DNA"/>
</dbReference>
<proteinExistence type="predicted"/>
<dbReference type="RefSeq" id="WP_043872630.1">
    <property type="nucleotide sequence ID" value="NZ_CCVW01000001.1"/>
</dbReference>
<dbReference type="InterPro" id="IPR036680">
    <property type="entry name" value="SPOR-like_sf"/>
</dbReference>
<dbReference type="InterPro" id="IPR011250">
    <property type="entry name" value="OMP/PagP_B-barrel"/>
</dbReference>
<dbReference type="InterPro" id="IPR027385">
    <property type="entry name" value="Beta-barrel_OMP"/>
</dbReference>
<organism evidence="4 5">
    <name type="scientific">Legionella massiliensis</name>
    <dbReference type="NCBI Taxonomy" id="1034943"/>
    <lineage>
        <taxon>Bacteria</taxon>
        <taxon>Pseudomonadati</taxon>
        <taxon>Pseudomonadota</taxon>
        <taxon>Gammaproteobacteria</taxon>
        <taxon>Legionellales</taxon>
        <taxon>Legionellaceae</taxon>
        <taxon>Legionella</taxon>
    </lineage>
</organism>
<evidence type="ECO:0000256" key="2">
    <source>
        <dbReference type="SAM" id="SignalP"/>
    </source>
</evidence>
<evidence type="ECO:0000313" key="4">
    <source>
        <dbReference type="EMBL" id="CDZ76010.1"/>
    </source>
</evidence>
<dbReference type="InterPro" id="IPR007730">
    <property type="entry name" value="SPOR-like_dom"/>
</dbReference>
<dbReference type="STRING" id="1034943.BN59_00274"/>
<dbReference type="Gene3D" id="2.40.160.20">
    <property type="match status" value="1"/>
</dbReference>
<dbReference type="PROSITE" id="PS51724">
    <property type="entry name" value="SPOR"/>
    <property type="match status" value="1"/>
</dbReference>
<dbReference type="GO" id="GO:0042834">
    <property type="term" value="F:peptidoglycan binding"/>
    <property type="evidence" value="ECO:0007669"/>
    <property type="project" value="InterPro"/>
</dbReference>
<sequence length="390" mass="42988">MKRQICTKLVLTALGLSLVSLSSVAAQTIYGLQNASQLRSNSSGDFYIQVASFKSKSNALRAKSALQRKSDSSIAIRERSGYYTVVIGPIHSAAAVRTTAAKLGAGSALTHVATTKLKTASRAPYSQPVALKHTPPTYSPQVSKTIQKAPVQKVYKDKDGFPLGPTNRWFVGLGVGWMFPFGTDESSFASSGIPDFPDDRYSADHSKSAGQYSAFAGYQWRRATDWLPAYSLAAQYTYTDSARIDGFIYVNDLPDTRNFKYRYDISQQLIMAKLKLDLYRWRQLMPYVSGGAGVAINRVHGYSEYPIPGETTWEKNYGFTSGNRTQFAGSVGAGFDFEFNDRAQVSLGYELAYYGKVRTGKGEGVLSADRLENKLNSNAVVLQGTYFFDW</sequence>
<dbReference type="eggNOG" id="COG3637">
    <property type="taxonomic scope" value="Bacteria"/>
</dbReference>
<dbReference type="Pfam" id="PF13505">
    <property type="entry name" value="OMP_b-brl"/>
    <property type="match status" value="1"/>
</dbReference>
<dbReference type="Proteomes" id="UP000044071">
    <property type="component" value="Unassembled WGS sequence"/>
</dbReference>
<feature type="domain" description="SPOR" evidence="3">
    <location>
        <begin position="40"/>
        <end position="116"/>
    </location>
</feature>
<reference evidence="4 5" key="1">
    <citation type="submission" date="2014-06" db="EMBL/GenBank/DDBJ databases">
        <authorList>
            <person name="Urmite Genomes Urmite Genomes"/>
        </authorList>
    </citation>
    <scope>NUCLEOTIDE SEQUENCE [LARGE SCALE GENOMIC DNA]</scope>
</reference>
<gene>
    <name evidence="4" type="ORF">BN59_00274</name>
</gene>
<feature type="chain" id="PRO_5009743947" evidence="2">
    <location>
        <begin position="26"/>
        <end position="390"/>
    </location>
</feature>
<dbReference type="SUPFAM" id="SSF56925">
    <property type="entry name" value="OMPA-like"/>
    <property type="match status" value="1"/>
</dbReference>
<dbReference type="Gene3D" id="3.30.70.1070">
    <property type="entry name" value="Sporulation related repeat"/>
    <property type="match status" value="1"/>
</dbReference>
<dbReference type="AlphaFoldDB" id="A0A078KNT1"/>
<keyword evidence="1 2" id="KW-0732">Signal</keyword>
<protein>
    <submittedName>
        <fullName evidence="4">Opacity protein antigens</fullName>
    </submittedName>
</protein>
<evidence type="ECO:0000313" key="5">
    <source>
        <dbReference type="Proteomes" id="UP000044071"/>
    </source>
</evidence>
<keyword evidence="5" id="KW-1185">Reference proteome</keyword>
<dbReference type="Pfam" id="PF05036">
    <property type="entry name" value="SPOR"/>
    <property type="match status" value="1"/>
</dbReference>
<evidence type="ECO:0000256" key="1">
    <source>
        <dbReference type="ARBA" id="ARBA00022729"/>
    </source>
</evidence>